<dbReference type="InterPro" id="IPR008173">
    <property type="entry name" value="Adenylyl_cyclase_CyaB"/>
</dbReference>
<dbReference type="Pfam" id="PF01928">
    <property type="entry name" value="CYTH"/>
    <property type="match status" value="1"/>
</dbReference>
<name>A0ABT7PZM9_9GAMM</name>
<dbReference type="InterPro" id="IPR023577">
    <property type="entry name" value="CYTH_domain"/>
</dbReference>
<dbReference type="InterPro" id="IPR033469">
    <property type="entry name" value="CYTH-like_dom_sf"/>
</dbReference>
<dbReference type="Proteomes" id="UP001168107">
    <property type="component" value="Unassembled WGS sequence"/>
</dbReference>
<gene>
    <name evidence="2" type="ORF">OB935_11970</name>
</gene>
<comment type="caution">
    <text evidence="2">The sequence shown here is derived from an EMBL/GenBank/DDBJ whole genome shotgun (WGS) entry which is preliminary data.</text>
</comment>
<dbReference type="SMART" id="SM01118">
    <property type="entry name" value="CYTH"/>
    <property type="match status" value="1"/>
</dbReference>
<dbReference type="PANTHER" id="PTHR21028:SF2">
    <property type="entry name" value="CYTH DOMAIN-CONTAINING PROTEIN"/>
    <property type="match status" value="1"/>
</dbReference>
<accession>A0ABT7PZM9</accession>
<dbReference type="CDD" id="cd07890">
    <property type="entry name" value="CYTH-like_AC_IV-like"/>
    <property type="match status" value="1"/>
</dbReference>
<dbReference type="EMBL" id="JAOPLL010000005">
    <property type="protein sequence ID" value="MDM5072543.1"/>
    <property type="molecule type" value="Genomic_DNA"/>
</dbReference>
<organism evidence="2 3">
    <name type="scientific">Aeromonas bestiarum</name>
    <dbReference type="NCBI Taxonomy" id="105751"/>
    <lineage>
        <taxon>Bacteria</taxon>
        <taxon>Pseudomonadati</taxon>
        <taxon>Pseudomonadota</taxon>
        <taxon>Gammaproteobacteria</taxon>
        <taxon>Aeromonadales</taxon>
        <taxon>Aeromonadaceae</taxon>
        <taxon>Aeromonas</taxon>
    </lineage>
</organism>
<dbReference type="PANTHER" id="PTHR21028">
    <property type="entry name" value="SI:CH211-156B7.4"/>
    <property type="match status" value="1"/>
</dbReference>
<feature type="domain" description="CYTH" evidence="1">
    <location>
        <begin position="2"/>
        <end position="169"/>
    </location>
</feature>
<dbReference type="SUPFAM" id="SSF55154">
    <property type="entry name" value="CYTH-like phosphatases"/>
    <property type="match status" value="1"/>
</dbReference>
<protein>
    <submittedName>
        <fullName evidence="2">Class IV adenylate cyclase</fullName>
    </submittedName>
</protein>
<dbReference type="RefSeq" id="WP_103472275.1">
    <property type="nucleotide sequence ID" value="NZ_JAOPLL010000005.1"/>
</dbReference>
<dbReference type="PROSITE" id="PS51707">
    <property type="entry name" value="CYTH"/>
    <property type="match status" value="1"/>
</dbReference>
<proteinExistence type="predicted"/>
<evidence type="ECO:0000313" key="3">
    <source>
        <dbReference type="Proteomes" id="UP001168107"/>
    </source>
</evidence>
<reference evidence="2" key="1">
    <citation type="submission" date="2024-05" db="EMBL/GenBank/DDBJ databases">
        <title>WGS of Aeromonas isolates.</title>
        <authorList>
            <person name="Lee H."/>
        </authorList>
    </citation>
    <scope>NUCLEOTIDE SEQUENCE</scope>
    <source>
        <strain evidence="2">SU58-3</strain>
    </source>
</reference>
<evidence type="ECO:0000313" key="2">
    <source>
        <dbReference type="EMBL" id="MDM5072543.1"/>
    </source>
</evidence>
<evidence type="ECO:0000259" key="1">
    <source>
        <dbReference type="PROSITE" id="PS51707"/>
    </source>
</evidence>
<keyword evidence="3" id="KW-1185">Reference proteome</keyword>
<dbReference type="Gene3D" id="2.40.320.10">
    <property type="entry name" value="Hypothetical Protein Pfu-838710-001"/>
    <property type="match status" value="1"/>
</dbReference>
<sequence length="172" mass="19140">MPRNIEIKAKIARVDTLLPEVAAIASQGPVEIAQDDTFFRCESGRLKLRTLSPSAGQLIFYRRADRQGPKESFYHVTPTSEPDSLRETLSLACGQIGRVRKTRTLFLVGRTRVHLDRVEGLGHFLELEVVLEDDELLEAGIQEANDIMAHLGVEPSQLIEGAYMDLLAKTLA</sequence>